<feature type="chain" id="PRO_5023129513" description="Ricin B lectin domain-containing protein" evidence="1">
    <location>
        <begin position="19"/>
        <end position="189"/>
    </location>
</feature>
<evidence type="ECO:0000313" key="3">
    <source>
        <dbReference type="EMBL" id="TYJ58405.1"/>
    </source>
</evidence>
<dbReference type="EMBL" id="NIDF01000005">
    <property type="protein sequence ID" value="TYJ58405.1"/>
    <property type="molecule type" value="Genomic_DNA"/>
</dbReference>
<feature type="signal peptide" evidence="1">
    <location>
        <begin position="1"/>
        <end position="18"/>
    </location>
</feature>
<evidence type="ECO:0000313" key="4">
    <source>
        <dbReference type="Proteomes" id="UP000322245"/>
    </source>
</evidence>
<keyword evidence="1" id="KW-0732">Signal</keyword>
<dbReference type="Gene3D" id="2.80.10.50">
    <property type="match status" value="1"/>
</dbReference>
<keyword evidence="4" id="KW-1185">Reference proteome</keyword>
<name>A0A5D3B3R6_9TREE</name>
<sequence>MLFSLASILSFLAVSSLASPVAEPRSQIAKRSSNLRIKASVDGQCLTGAGGKWGIDTELTYGDCASAPTWTVNSTAGSIGSIIMESGGTPTLALDAGDGTTNNEKLTLQKSSPGLFQQTWLYTEDNRLTLTGGDNVSSVTEEYQCLDHGDDGPQTYQCFTGNTNQIWYFVENEDGAKDILGYPVTASAQ</sequence>
<feature type="domain" description="Ricin B lectin" evidence="2">
    <location>
        <begin position="36"/>
        <end position="167"/>
    </location>
</feature>
<reference evidence="3 4" key="1">
    <citation type="submission" date="2017-05" db="EMBL/GenBank/DDBJ databases">
        <title>The Genome Sequence of Tsuchiyaea wingfieldii DSM 27421.</title>
        <authorList>
            <person name="Cuomo C."/>
            <person name="Passer A."/>
            <person name="Billmyre B."/>
            <person name="Heitman J."/>
        </authorList>
    </citation>
    <scope>NUCLEOTIDE SEQUENCE [LARGE SCALE GENOMIC DNA]</scope>
    <source>
        <strain evidence="3 4">DSM 27421</strain>
    </source>
</reference>
<accession>A0A5D3B3R6</accession>
<protein>
    <recommendedName>
        <fullName evidence="2">Ricin B lectin domain-containing protein</fullName>
    </recommendedName>
</protein>
<comment type="caution">
    <text evidence="3">The sequence shown here is derived from an EMBL/GenBank/DDBJ whole genome shotgun (WGS) entry which is preliminary data.</text>
</comment>
<dbReference type="InterPro" id="IPR000772">
    <property type="entry name" value="Ricin_B_lectin"/>
</dbReference>
<dbReference type="CDD" id="cd00161">
    <property type="entry name" value="beta-trefoil_Ricin-like"/>
    <property type="match status" value="1"/>
</dbReference>
<evidence type="ECO:0000256" key="1">
    <source>
        <dbReference type="SAM" id="SignalP"/>
    </source>
</evidence>
<evidence type="ECO:0000259" key="2">
    <source>
        <dbReference type="Pfam" id="PF00652"/>
    </source>
</evidence>
<dbReference type="SUPFAM" id="SSF50370">
    <property type="entry name" value="Ricin B-like lectins"/>
    <property type="match status" value="1"/>
</dbReference>
<dbReference type="InterPro" id="IPR035992">
    <property type="entry name" value="Ricin_B-like_lectins"/>
</dbReference>
<dbReference type="Proteomes" id="UP000322245">
    <property type="component" value="Unassembled WGS sequence"/>
</dbReference>
<organism evidence="3 4">
    <name type="scientific">Cryptococcus floricola</name>
    <dbReference type="NCBI Taxonomy" id="2591691"/>
    <lineage>
        <taxon>Eukaryota</taxon>
        <taxon>Fungi</taxon>
        <taxon>Dikarya</taxon>
        <taxon>Basidiomycota</taxon>
        <taxon>Agaricomycotina</taxon>
        <taxon>Tremellomycetes</taxon>
        <taxon>Tremellales</taxon>
        <taxon>Cryptococcaceae</taxon>
        <taxon>Cryptococcus</taxon>
    </lineage>
</organism>
<dbReference type="PROSITE" id="PS50231">
    <property type="entry name" value="RICIN_B_LECTIN"/>
    <property type="match status" value="1"/>
</dbReference>
<dbReference type="Pfam" id="PF00652">
    <property type="entry name" value="Ricin_B_lectin"/>
    <property type="match status" value="1"/>
</dbReference>
<proteinExistence type="predicted"/>
<dbReference type="AlphaFoldDB" id="A0A5D3B3R6"/>
<gene>
    <name evidence="3" type="ORF">B9479_000951</name>
</gene>